<evidence type="ECO:0000256" key="6">
    <source>
        <dbReference type="ARBA" id="ARBA00023098"/>
    </source>
</evidence>
<dbReference type="GO" id="GO:0004630">
    <property type="term" value="F:phospholipase D activity"/>
    <property type="evidence" value="ECO:0007669"/>
    <property type="project" value="UniProtKB-EC"/>
</dbReference>
<sequence length="553" mass="62071">MKNQILNFWFLVLFLSACASPELAVRKPSSGEAPDYPALFKKSRELLIPASKEFKNVPEHYVIGEFQDHPELLAKAKQDLIQEITVHAPKTPDLTKHTRLIPPPGLPGYSDMKLYVNHPYYQNGVLVQPTNLIEVWRKFILSAEKEIILNVFDFDLEEVADALIEQAHRGLYVQVGIDKKSVIDVRAEVKAVSDRLIENGVHVTGVIPVGLNHQKITAIDWSNPKKASVLFSSGNLTRSCLEPQGDLKGTVPLPKESVPNANHFITMKSWLLANLVHHELTKTLSSEYLLRGKAYPLNGSYQITGPGVDPYTYEAYPEPSLTISFTPGGGMKSVNKNMIAHFVKQEKGRIRMLQFAYSSSEVDKALLERAESDYQRTKTFDFLSVGDTPFAMREWSRFLIMSGMKRVEDANKKKTYLADPENEWVKRLGTERVNEIQKKVYIAPKVYGNNWAVVAGKKVKVNAKIHHKILATENYAIMGTSFNFSEGAESNNEQILVFRDRKLSDAVDGMVKYLVEHSPGTVAEEGARRNKFGGDDEAGGDPEDRQVGLKSVR</sequence>
<feature type="compositionally biased region" description="Basic and acidic residues" evidence="7">
    <location>
        <begin position="525"/>
        <end position="534"/>
    </location>
</feature>
<evidence type="ECO:0000256" key="5">
    <source>
        <dbReference type="ARBA" id="ARBA00022963"/>
    </source>
</evidence>
<evidence type="ECO:0000313" key="10">
    <source>
        <dbReference type="EMBL" id="WPU64081.1"/>
    </source>
</evidence>
<comment type="similarity">
    <text evidence="2">Belongs to the phospholipase D family.</text>
</comment>
<feature type="domain" description="Phospholipase D-like" evidence="9">
    <location>
        <begin position="139"/>
        <end position="243"/>
    </location>
</feature>
<dbReference type="PANTHER" id="PTHR43856:SF1">
    <property type="entry name" value="MITOCHONDRIAL CARDIOLIPIN HYDROLASE"/>
    <property type="match status" value="1"/>
</dbReference>
<dbReference type="RefSeq" id="WP_321392150.1">
    <property type="nucleotide sequence ID" value="NZ_CP139487.1"/>
</dbReference>
<evidence type="ECO:0000256" key="7">
    <source>
        <dbReference type="SAM" id="MobiDB-lite"/>
    </source>
</evidence>
<dbReference type="PROSITE" id="PS51257">
    <property type="entry name" value="PROKAR_LIPOPROTEIN"/>
    <property type="match status" value="1"/>
</dbReference>
<proteinExistence type="inferred from homology"/>
<reference evidence="10 11" key="1">
    <citation type="submission" date="2023-11" db="EMBL/GenBank/DDBJ databases">
        <title>Peredibacter starrii A3.12.</title>
        <authorList>
            <person name="Mitchell R.J."/>
        </authorList>
    </citation>
    <scope>NUCLEOTIDE SEQUENCE [LARGE SCALE GENOMIC DNA]</scope>
    <source>
        <strain evidence="10 11">A3.12</strain>
    </source>
</reference>
<dbReference type="Gene3D" id="3.30.870.10">
    <property type="entry name" value="Endonuclease Chain A"/>
    <property type="match status" value="1"/>
</dbReference>
<protein>
    <recommendedName>
        <fullName evidence="3">phospholipase D</fullName>
        <ecNumber evidence="3">3.1.4.4</ecNumber>
    </recommendedName>
</protein>
<evidence type="ECO:0000256" key="4">
    <source>
        <dbReference type="ARBA" id="ARBA00022801"/>
    </source>
</evidence>
<dbReference type="EC" id="3.1.4.4" evidence="3"/>
<keyword evidence="5" id="KW-0442">Lipid degradation</keyword>
<evidence type="ECO:0000259" key="9">
    <source>
        <dbReference type="Pfam" id="PF13091"/>
    </source>
</evidence>
<dbReference type="InterPro" id="IPR025202">
    <property type="entry name" value="PLD-like_dom"/>
</dbReference>
<evidence type="ECO:0000256" key="3">
    <source>
        <dbReference type="ARBA" id="ARBA00012027"/>
    </source>
</evidence>
<keyword evidence="8" id="KW-0732">Signal</keyword>
<evidence type="ECO:0000256" key="8">
    <source>
        <dbReference type="SAM" id="SignalP"/>
    </source>
</evidence>
<dbReference type="GO" id="GO:0016891">
    <property type="term" value="F:RNA endonuclease activity producing 5'-phosphomonoesters, hydrolytic mechanism"/>
    <property type="evidence" value="ECO:0007669"/>
    <property type="project" value="TreeGrafter"/>
</dbReference>
<keyword evidence="11" id="KW-1185">Reference proteome</keyword>
<keyword evidence="6" id="KW-0443">Lipid metabolism</keyword>
<name>A0AAX4HLK1_9BACT</name>
<organism evidence="10 11">
    <name type="scientific">Peredibacter starrii</name>
    <dbReference type="NCBI Taxonomy" id="28202"/>
    <lineage>
        <taxon>Bacteria</taxon>
        <taxon>Pseudomonadati</taxon>
        <taxon>Bdellovibrionota</taxon>
        <taxon>Bacteriovoracia</taxon>
        <taxon>Bacteriovoracales</taxon>
        <taxon>Bacteriovoracaceae</taxon>
        <taxon>Peredibacter</taxon>
    </lineage>
</organism>
<dbReference type="KEGG" id="psti:SOO65_15415"/>
<feature type="chain" id="PRO_5043623745" description="phospholipase D" evidence="8">
    <location>
        <begin position="20"/>
        <end position="553"/>
    </location>
</feature>
<evidence type="ECO:0000256" key="1">
    <source>
        <dbReference type="ARBA" id="ARBA00000798"/>
    </source>
</evidence>
<feature type="signal peptide" evidence="8">
    <location>
        <begin position="1"/>
        <end position="19"/>
    </location>
</feature>
<accession>A0AAX4HLK1</accession>
<keyword evidence="4" id="KW-0378">Hydrolase</keyword>
<dbReference type="SUPFAM" id="SSF56024">
    <property type="entry name" value="Phospholipase D/nuclease"/>
    <property type="match status" value="1"/>
</dbReference>
<feature type="region of interest" description="Disordered" evidence="7">
    <location>
        <begin position="522"/>
        <end position="553"/>
    </location>
</feature>
<dbReference type="PANTHER" id="PTHR43856">
    <property type="entry name" value="CARDIOLIPIN HYDROLASE"/>
    <property type="match status" value="1"/>
</dbReference>
<dbReference type="Proteomes" id="UP001324634">
    <property type="component" value="Chromosome"/>
</dbReference>
<gene>
    <name evidence="10" type="ORF">SOO65_15415</name>
</gene>
<dbReference type="AlphaFoldDB" id="A0AAX4HLK1"/>
<evidence type="ECO:0000256" key="2">
    <source>
        <dbReference type="ARBA" id="ARBA00008664"/>
    </source>
</evidence>
<comment type="catalytic activity">
    <reaction evidence="1">
        <text>a 1,2-diacyl-sn-glycero-3-phosphocholine + H2O = a 1,2-diacyl-sn-glycero-3-phosphate + choline + H(+)</text>
        <dbReference type="Rhea" id="RHEA:14445"/>
        <dbReference type="ChEBI" id="CHEBI:15354"/>
        <dbReference type="ChEBI" id="CHEBI:15377"/>
        <dbReference type="ChEBI" id="CHEBI:15378"/>
        <dbReference type="ChEBI" id="CHEBI:57643"/>
        <dbReference type="ChEBI" id="CHEBI:58608"/>
        <dbReference type="EC" id="3.1.4.4"/>
    </reaction>
</comment>
<dbReference type="GO" id="GO:0016042">
    <property type="term" value="P:lipid catabolic process"/>
    <property type="evidence" value="ECO:0007669"/>
    <property type="project" value="UniProtKB-KW"/>
</dbReference>
<evidence type="ECO:0000313" key="11">
    <source>
        <dbReference type="Proteomes" id="UP001324634"/>
    </source>
</evidence>
<dbReference type="InterPro" id="IPR051406">
    <property type="entry name" value="PLD_domain"/>
</dbReference>
<dbReference type="Pfam" id="PF13091">
    <property type="entry name" value="PLDc_2"/>
    <property type="match status" value="1"/>
</dbReference>
<dbReference type="EMBL" id="CP139487">
    <property type="protein sequence ID" value="WPU64081.1"/>
    <property type="molecule type" value="Genomic_DNA"/>
</dbReference>